<evidence type="ECO:0000313" key="3">
    <source>
        <dbReference type="EMBL" id="KAJ6421699.1"/>
    </source>
</evidence>
<sequence length="286" mass="32054">MSDGSHLLPANYVLCLDAARQFAESRVGQAERSMCAVDLMGDSVGCLARWSQNAKEAMGEEESAKLSEDIGEMWLRLVQGLQKVCLDQREQVRNHSLLSLQKCLTGVDGINLPHDLWLQCFDLVIFTMLDDLHEIAQGRQNNYRNMEETLVIAVKLLSKVFLLLLPEIAQLTTFCKLWVGVLSRMEKYLKVKVKGKKNEILQETVHELLKNTLLVMKSWGVLVQSSASGGDSLWELTWLHVNTIAPSLQAEVFPDQDPERSPHKLDETGYFPSNESVHAEFAGTGG</sequence>
<feature type="compositionally biased region" description="Basic and acidic residues" evidence="1">
    <location>
        <begin position="257"/>
        <end position="267"/>
    </location>
</feature>
<accession>A0AAD6KFR4</accession>
<dbReference type="PANTHER" id="PTHR10663:SF388">
    <property type="entry name" value="GOLGI-SPECIFIC BREFELDIN A-RESISTANCE GUANINE NUCLEOTIDE EXCHANGE FACTOR 1"/>
    <property type="match status" value="1"/>
</dbReference>
<keyword evidence="4" id="KW-1185">Reference proteome</keyword>
<proteinExistence type="predicted"/>
<name>A0AAD6KFR4_9ROSI</name>
<comment type="caution">
    <text evidence="3">The sequence shown here is derived from an EMBL/GenBank/DDBJ whole genome shotgun (WGS) entry which is preliminary data.</text>
</comment>
<evidence type="ECO:0000256" key="1">
    <source>
        <dbReference type="SAM" id="MobiDB-lite"/>
    </source>
</evidence>
<dbReference type="EMBL" id="JAPFFJ010000008">
    <property type="protein sequence ID" value="KAJ6421699.1"/>
    <property type="molecule type" value="Genomic_DNA"/>
</dbReference>
<evidence type="ECO:0000259" key="2">
    <source>
        <dbReference type="Pfam" id="PF23325"/>
    </source>
</evidence>
<dbReference type="PANTHER" id="PTHR10663">
    <property type="entry name" value="GUANYL-NUCLEOTIDE EXCHANGE FACTOR"/>
    <property type="match status" value="1"/>
</dbReference>
<organism evidence="3 4">
    <name type="scientific">Salix udensis</name>
    <dbReference type="NCBI Taxonomy" id="889485"/>
    <lineage>
        <taxon>Eukaryota</taxon>
        <taxon>Viridiplantae</taxon>
        <taxon>Streptophyta</taxon>
        <taxon>Embryophyta</taxon>
        <taxon>Tracheophyta</taxon>
        <taxon>Spermatophyta</taxon>
        <taxon>Magnoliopsida</taxon>
        <taxon>eudicotyledons</taxon>
        <taxon>Gunneridae</taxon>
        <taxon>Pentapetalae</taxon>
        <taxon>rosids</taxon>
        <taxon>fabids</taxon>
        <taxon>Malpighiales</taxon>
        <taxon>Salicaceae</taxon>
        <taxon>Saliceae</taxon>
        <taxon>Salix</taxon>
    </lineage>
</organism>
<reference evidence="3 4" key="1">
    <citation type="journal article" date="2023" name="Int. J. Mol. Sci.">
        <title>De Novo Assembly and Annotation of 11 Diverse Shrub Willow (Salix) Genomes Reveals Novel Gene Organization in Sex-Linked Regions.</title>
        <authorList>
            <person name="Hyden B."/>
            <person name="Feng K."/>
            <person name="Yates T.B."/>
            <person name="Jawdy S."/>
            <person name="Cereghino C."/>
            <person name="Smart L.B."/>
            <person name="Muchero W."/>
        </authorList>
    </citation>
    <scope>NUCLEOTIDE SEQUENCE [LARGE SCALE GENOMIC DNA]</scope>
    <source>
        <tissue evidence="3">Shoot tip</tissue>
    </source>
</reference>
<protein>
    <recommendedName>
        <fullName evidence="2">GBF1-like tetratricopeptide repeats domain-containing protein</fullName>
    </recommendedName>
</protein>
<feature type="domain" description="GBF1-like tetratricopeptide repeats" evidence="2">
    <location>
        <begin position="74"/>
        <end position="252"/>
    </location>
</feature>
<evidence type="ECO:0000313" key="4">
    <source>
        <dbReference type="Proteomes" id="UP001162972"/>
    </source>
</evidence>
<dbReference type="AlphaFoldDB" id="A0AAD6KFR4"/>
<gene>
    <name evidence="3" type="ORF">OIU84_028977</name>
</gene>
<feature type="region of interest" description="Disordered" evidence="1">
    <location>
        <begin position="254"/>
        <end position="286"/>
    </location>
</feature>
<dbReference type="InterPro" id="IPR056604">
    <property type="entry name" value="GBF1-like_TPR"/>
</dbReference>
<dbReference type="Pfam" id="PF23325">
    <property type="entry name" value="TPR_28"/>
    <property type="match status" value="1"/>
</dbReference>
<dbReference type="Proteomes" id="UP001162972">
    <property type="component" value="Chromosome 17"/>
</dbReference>